<gene>
    <name evidence="2" type="ORF">IM811_013528</name>
</gene>
<dbReference type="Proteomes" id="UP000616885">
    <property type="component" value="Unassembled WGS sequence"/>
</dbReference>
<organism evidence="2 3">
    <name type="scientific">Bionectria ochroleuca</name>
    <name type="common">Gliocladium roseum</name>
    <dbReference type="NCBI Taxonomy" id="29856"/>
    <lineage>
        <taxon>Eukaryota</taxon>
        <taxon>Fungi</taxon>
        <taxon>Dikarya</taxon>
        <taxon>Ascomycota</taxon>
        <taxon>Pezizomycotina</taxon>
        <taxon>Sordariomycetes</taxon>
        <taxon>Hypocreomycetidae</taxon>
        <taxon>Hypocreales</taxon>
        <taxon>Bionectriaceae</taxon>
        <taxon>Clonostachys</taxon>
    </lineage>
</organism>
<evidence type="ECO:0000313" key="3">
    <source>
        <dbReference type="Proteomes" id="UP000616885"/>
    </source>
</evidence>
<sequence length="275" mass="30198">MDTEQRLRKPPTNSPSLANADHNYPAAYRHSQLGTNLFLSSLLVCFPLLSSILNHFHSSAWQVKHARFTRQHDLTPQPAFNLSRVSRHLPCLSLTNLHYHSVTALHSPSPIFQVVEGAIASQLAKRKEESNIESTKAYPHAAVMEPISSSPLSSVASAPDSEFSSPLSRLSKTPSLPNSPDNTIVMSQDPANRYPSPMSTTPSSGTQTPSKSASSSRAGSRPPPPTQIYQSRIDPRLQKSEELLRRQKCEPLNILISASPTRSFPPMTRSCGKGW</sequence>
<feature type="compositionally biased region" description="Basic and acidic residues" evidence="1">
    <location>
        <begin position="233"/>
        <end position="248"/>
    </location>
</feature>
<feature type="compositionally biased region" description="Polar residues" evidence="1">
    <location>
        <begin position="162"/>
        <end position="190"/>
    </location>
</feature>
<feature type="region of interest" description="Disordered" evidence="1">
    <location>
        <begin position="1"/>
        <end position="20"/>
    </location>
</feature>
<feature type="compositionally biased region" description="Low complexity" evidence="1">
    <location>
        <begin position="195"/>
        <end position="220"/>
    </location>
</feature>
<feature type="compositionally biased region" description="Low complexity" evidence="1">
    <location>
        <begin position="150"/>
        <end position="161"/>
    </location>
</feature>
<name>A0A8H7TP66_BIOOC</name>
<feature type="region of interest" description="Disordered" evidence="1">
    <location>
        <begin position="150"/>
        <end position="248"/>
    </location>
</feature>
<evidence type="ECO:0000256" key="1">
    <source>
        <dbReference type="SAM" id="MobiDB-lite"/>
    </source>
</evidence>
<dbReference type="AlphaFoldDB" id="A0A8H7TP66"/>
<dbReference type="EMBL" id="JADCTT010000005">
    <property type="protein sequence ID" value="KAF9751734.1"/>
    <property type="molecule type" value="Genomic_DNA"/>
</dbReference>
<protein>
    <submittedName>
        <fullName evidence="2">Uncharacterized protein</fullName>
    </submittedName>
</protein>
<accession>A0A8H7TP66</accession>
<comment type="caution">
    <text evidence="2">The sequence shown here is derived from an EMBL/GenBank/DDBJ whole genome shotgun (WGS) entry which is preliminary data.</text>
</comment>
<reference evidence="2" key="1">
    <citation type="submission" date="2020-10" db="EMBL/GenBank/DDBJ databases">
        <title>High-Quality Genome Resource of Clonostachys rosea strain S41 by Oxford Nanopore Long-Read Sequencing.</title>
        <authorList>
            <person name="Wang H."/>
        </authorList>
    </citation>
    <scope>NUCLEOTIDE SEQUENCE</scope>
    <source>
        <strain evidence="2">S41</strain>
    </source>
</reference>
<proteinExistence type="predicted"/>
<evidence type="ECO:0000313" key="2">
    <source>
        <dbReference type="EMBL" id="KAF9751734.1"/>
    </source>
</evidence>